<dbReference type="RefSeq" id="WP_187639219.1">
    <property type="nucleotide sequence ID" value="NZ_VZQQ01000096.1"/>
</dbReference>
<keyword evidence="4" id="KW-1185">Reference proteome</keyword>
<comment type="similarity">
    <text evidence="1 2">Belongs to the enoyl-CoA hydratase/isomerase family.</text>
</comment>
<proteinExistence type="inferred from homology"/>
<organism evidence="3 4">
    <name type="scientific">Paraburkholderia podalyriae</name>
    <dbReference type="NCBI Taxonomy" id="1938811"/>
    <lineage>
        <taxon>Bacteria</taxon>
        <taxon>Pseudomonadati</taxon>
        <taxon>Pseudomonadota</taxon>
        <taxon>Betaproteobacteria</taxon>
        <taxon>Burkholderiales</taxon>
        <taxon>Burkholderiaceae</taxon>
        <taxon>Paraburkholderia</taxon>
    </lineage>
</organism>
<dbReference type="Gene3D" id="3.90.226.10">
    <property type="entry name" value="2-enoyl-CoA Hydratase, Chain A, domain 1"/>
    <property type="match status" value="1"/>
</dbReference>
<dbReference type="PROSITE" id="PS00166">
    <property type="entry name" value="ENOYL_COA_HYDRATASE"/>
    <property type="match status" value="1"/>
</dbReference>
<dbReference type="PANTHER" id="PTHR43802">
    <property type="entry name" value="ENOYL-COA HYDRATASE"/>
    <property type="match status" value="1"/>
</dbReference>
<dbReference type="EMBL" id="VZQQ01000096">
    <property type="protein sequence ID" value="MBC8752353.1"/>
    <property type="molecule type" value="Genomic_DNA"/>
</dbReference>
<gene>
    <name evidence="3" type="ORF">F6X42_39830</name>
</gene>
<evidence type="ECO:0000313" key="3">
    <source>
        <dbReference type="EMBL" id="MBC8752353.1"/>
    </source>
</evidence>
<dbReference type="InterPro" id="IPR018376">
    <property type="entry name" value="Enoyl-CoA_hyd/isom_CS"/>
</dbReference>
<reference evidence="3 4" key="1">
    <citation type="submission" date="2019-09" db="EMBL/GenBank/DDBJ databases">
        <title>Paraburkholderia podalyriae sp. nov., A South African Podalyria-associated rhizobium.</title>
        <authorList>
            <person name="Mavima L."/>
            <person name="Beukes C.W."/>
            <person name="Palmer M."/>
            <person name="De Meyer S.E."/>
            <person name="James E.K."/>
            <person name="Maluk M."/>
            <person name="Avontuur J.R."/>
            <person name="Chan W.Y."/>
            <person name="Venter S.N."/>
            <person name="Steenkamp E.T."/>
        </authorList>
    </citation>
    <scope>NUCLEOTIDE SEQUENCE [LARGE SCALE GENOMIC DNA]</scope>
    <source>
        <strain evidence="3 4">WC7.3b</strain>
    </source>
</reference>
<dbReference type="InterPro" id="IPR001753">
    <property type="entry name" value="Enoyl-CoA_hydra/iso"/>
</dbReference>
<protein>
    <submittedName>
        <fullName evidence="3">Enoyl-CoA hydratase</fullName>
    </submittedName>
</protein>
<name>A0ABR7Q1F5_9BURK</name>
<dbReference type="InterPro" id="IPR029045">
    <property type="entry name" value="ClpP/crotonase-like_dom_sf"/>
</dbReference>
<dbReference type="Proteomes" id="UP000736373">
    <property type="component" value="Unassembled WGS sequence"/>
</dbReference>
<evidence type="ECO:0000256" key="1">
    <source>
        <dbReference type="ARBA" id="ARBA00005254"/>
    </source>
</evidence>
<dbReference type="SUPFAM" id="SSF52096">
    <property type="entry name" value="ClpP/crotonase"/>
    <property type="match status" value="1"/>
</dbReference>
<sequence length="259" mass="28519">MDTRAPTLLYEVDADGVALLTLNRPDKRNAFDTAMIEAWHQRLLEFATDERARVLVLTGAGKAFCAGGDNSAMEQRASQNGWQRKEYLMQVVHQIHHAMLRIDKPVIAAINGSARGAGLDMALMCDLRLMAASATVGETYIDIGLVAGNGGAWLLPRIVGVQRALELLWTGRLIEAQEAQAIGLVLRSLPDEQLLPEAMDLARRLAARPGNAVRMFKRSVYQGLELSLGAHLDMVSSHMSVLRDSDEYRQLMTLTQKKA</sequence>
<dbReference type="Pfam" id="PF00378">
    <property type="entry name" value="ECH_1"/>
    <property type="match status" value="1"/>
</dbReference>
<evidence type="ECO:0000313" key="4">
    <source>
        <dbReference type="Proteomes" id="UP000736373"/>
    </source>
</evidence>
<dbReference type="CDD" id="cd06558">
    <property type="entry name" value="crotonase-like"/>
    <property type="match status" value="1"/>
</dbReference>
<comment type="caution">
    <text evidence="3">The sequence shown here is derived from an EMBL/GenBank/DDBJ whole genome shotgun (WGS) entry which is preliminary data.</text>
</comment>
<evidence type="ECO:0000256" key="2">
    <source>
        <dbReference type="RuleBase" id="RU003707"/>
    </source>
</evidence>
<accession>A0ABR7Q1F5</accession>
<dbReference type="PANTHER" id="PTHR43802:SF1">
    <property type="entry name" value="IP11341P-RELATED"/>
    <property type="match status" value="1"/>
</dbReference>